<dbReference type="EC" id="5.6.2.4" evidence="9"/>
<keyword evidence="15" id="KW-1185">Reference proteome</keyword>
<dbReference type="Pfam" id="PF00580">
    <property type="entry name" value="UvrD-helicase"/>
    <property type="match status" value="1"/>
</dbReference>
<keyword evidence="6" id="KW-0238">DNA-binding</keyword>
<evidence type="ECO:0000256" key="3">
    <source>
        <dbReference type="ARBA" id="ARBA00022801"/>
    </source>
</evidence>
<name>A0A9X2AD10_9BACL</name>
<protein>
    <recommendedName>
        <fullName evidence="9">DNA 3'-5' helicase</fullName>
        <ecNumber evidence="9">5.6.2.4</ecNumber>
    </recommendedName>
</protein>
<dbReference type="InterPro" id="IPR014017">
    <property type="entry name" value="DNA_helicase_UvrD-like_C"/>
</dbReference>
<dbReference type="GO" id="GO:0016787">
    <property type="term" value="F:hydrolase activity"/>
    <property type="evidence" value="ECO:0007669"/>
    <property type="project" value="UniProtKB-UniRule"/>
</dbReference>
<dbReference type="InterPro" id="IPR013986">
    <property type="entry name" value="DExx_box_DNA_helicase_dom_sf"/>
</dbReference>
<dbReference type="AlphaFoldDB" id="A0A9X2AD10"/>
<evidence type="ECO:0000256" key="4">
    <source>
        <dbReference type="ARBA" id="ARBA00022806"/>
    </source>
</evidence>
<evidence type="ECO:0000256" key="7">
    <source>
        <dbReference type="ARBA" id="ARBA00023235"/>
    </source>
</evidence>
<feature type="domain" description="UvrD-like helicase C-terminal" evidence="13">
    <location>
        <begin position="647"/>
        <end position="892"/>
    </location>
</feature>
<keyword evidence="2 11" id="KW-0547">Nucleotide-binding</keyword>
<evidence type="ECO:0000256" key="6">
    <source>
        <dbReference type="ARBA" id="ARBA00023125"/>
    </source>
</evidence>
<evidence type="ECO:0000313" key="15">
    <source>
        <dbReference type="Proteomes" id="UP001139263"/>
    </source>
</evidence>
<dbReference type="GO" id="GO:0003677">
    <property type="term" value="F:DNA binding"/>
    <property type="evidence" value="ECO:0007669"/>
    <property type="project" value="UniProtKB-KW"/>
</dbReference>
<evidence type="ECO:0000313" key="14">
    <source>
        <dbReference type="EMBL" id="MCI0184748.1"/>
    </source>
</evidence>
<accession>A0A9X2AD10</accession>
<dbReference type="GO" id="GO:0000725">
    <property type="term" value="P:recombinational repair"/>
    <property type="evidence" value="ECO:0007669"/>
    <property type="project" value="TreeGrafter"/>
</dbReference>
<keyword evidence="3 11" id="KW-0378">Hydrolase</keyword>
<dbReference type="InterPro" id="IPR014016">
    <property type="entry name" value="UvrD-like_ATP-bd"/>
</dbReference>
<keyword evidence="5 11" id="KW-0067">ATP-binding</keyword>
<evidence type="ECO:0000256" key="9">
    <source>
        <dbReference type="ARBA" id="ARBA00034808"/>
    </source>
</evidence>
<dbReference type="SUPFAM" id="SSF52540">
    <property type="entry name" value="P-loop containing nucleoside triphosphate hydrolases"/>
    <property type="match status" value="1"/>
</dbReference>
<evidence type="ECO:0000259" key="12">
    <source>
        <dbReference type="PROSITE" id="PS51198"/>
    </source>
</evidence>
<dbReference type="RefSeq" id="WP_241716672.1">
    <property type="nucleotide sequence ID" value="NZ_JALBUF010000024.1"/>
</dbReference>
<comment type="catalytic activity">
    <reaction evidence="8">
        <text>Couples ATP hydrolysis with the unwinding of duplex DNA by translocating in the 3'-5' direction.</text>
        <dbReference type="EC" id="5.6.2.4"/>
    </reaction>
</comment>
<dbReference type="PANTHER" id="PTHR11070:SF2">
    <property type="entry name" value="ATP-DEPENDENT DNA HELICASE SRS2"/>
    <property type="match status" value="1"/>
</dbReference>
<comment type="caution">
    <text evidence="14">The sequence shown here is derived from an EMBL/GenBank/DDBJ whole genome shotgun (WGS) entry which is preliminary data.</text>
</comment>
<evidence type="ECO:0000259" key="13">
    <source>
        <dbReference type="PROSITE" id="PS51217"/>
    </source>
</evidence>
<dbReference type="InterPro" id="IPR027417">
    <property type="entry name" value="P-loop_NTPase"/>
</dbReference>
<dbReference type="InterPro" id="IPR000212">
    <property type="entry name" value="DNA_helicase_UvrD/REP"/>
</dbReference>
<comment type="similarity">
    <text evidence="1">Belongs to the helicase family. UvrD subfamily.</text>
</comment>
<comment type="catalytic activity">
    <reaction evidence="10">
        <text>ATP + H2O = ADP + phosphate + H(+)</text>
        <dbReference type="Rhea" id="RHEA:13065"/>
        <dbReference type="ChEBI" id="CHEBI:15377"/>
        <dbReference type="ChEBI" id="CHEBI:15378"/>
        <dbReference type="ChEBI" id="CHEBI:30616"/>
        <dbReference type="ChEBI" id="CHEBI:43474"/>
        <dbReference type="ChEBI" id="CHEBI:456216"/>
        <dbReference type="EC" id="5.6.2.4"/>
    </reaction>
</comment>
<dbReference type="EMBL" id="JALBUF010000024">
    <property type="protein sequence ID" value="MCI0184748.1"/>
    <property type="molecule type" value="Genomic_DNA"/>
</dbReference>
<evidence type="ECO:0000256" key="5">
    <source>
        <dbReference type="ARBA" id="ARBA00022840"/>
    </source>
</evidence>
<dbReference type="Pfam" id="PF13361">
    <property type="entry name" value="UvrD_C"/>
    <property type="match status" value="2"/>
</dbReference>
<keyword evidence="7" id="KW-0413">Isomerase</keyword>
<dbReference type="PANTHER" id="PTHR11070">
    <property type="entry name" value="UVRD / RECB / PCRA DNA HELICASE FAMILY MEMBER"/>
    <property type="match status" value="1"/>
</dbReference>
<keyword evidence="4 11" id="KW-0347">Helicase</keyword>
<dbReference type="CDD" id="cd17932">
    <property type="entry name" value="DEXQc_UvrD"/>
    <property type="match status" value="1"/>
</dbReference>
<organism evidence="14 15">
    <name type="scientific">Sulfoacidibacillus ferrooxidans</name>
    <dbReference type="NCBI Taxonomy" id="2005001"/>
    <lineage>
        <taxon>Bacteria</taxon>
        <taxon>Bacillati</taxon>
        <taxon>Bacillota</taxon>
        <taxon>Bacilli</taxon>
        <taxon>Bacillales</taxon>
        <taxon>Alicyclobacillaceae</taxon>
        <taxon>Sulfoacidibacillus</taxon>
    </lineage>
</organism>
<proteinExistence type="inferred from homology"/>
<dbReference type="GO" id="GO:0043138">
    <property type="term" value="F:3'-5' DNA helicase activity"/>
    <property type="evidence" value="ECO:0007669"/>
    <property type="project" value="UniProtKB-EC"/>
</dbReference>
<dbReference type="Gene3D" id="3.40.50.300">
    <property type="entry name" value="P-loop containing nucleotide triphosphate hydrolases"/>
    <property type="match status" value="2"/>
</dbReference>
<feature type="binding site" evidence="11">
    <location>
        <begin position="403"/>
        <end position="410"/>
    </location>
    <ligand>
        <name>ATP</name>
        <dbReference type="ChEBI" id="CHEBI:30616"/>
    </ligand>
</feature>
<sequence>MAGQSGRKPSEAELRDMTEKLDEALSNVPVVTYAQMARLLNTYRQRVYSLWSLLEKGRRREWKLKEVTKEHRASRYYDVTYMAVKTFVEKRDEETGKLAFDRKDTVYKGIAYQELNIAMMRDGMYERGWTFTYGRMEDQEGSQAGIRRGEEGMPMYLVPFGLKERTYKHVHGYFHRMQKIHGDRALKIVVLVKRKGYASAVKSMKDWLSRNSDVSHALYALPYEDVVQNPESYFRSIFDYGAWSYETLERIVGVKSGGEFYQKYSEGKDWMIGGGTIVAKINETWSVLAAWNGNIASLIQWGHLGDEAFASVSVKGERVAAYLWLTAPNALMGEVMHKLAHSKGVKRLTDMPSLQEVEVKECFYDPDQEDEDETVERGWDEVELTNEQEAAMMHGTGPALVVAAAGSGKTRVLIARIKRLIEAGVHPRSILACTFTKKAAQEMKARLVHEVGERAKQVRMETMHAVAFRLLREMNPQVEVLVDSTHVVEWALEKESGNLREQVDANEWMMRIMRQKSEGIMPEQVEDPDLQRMYATYERLKTNSKRVDFEDLIVMTLQALRKKDRVALTWREGIEYVLVDEFQDTNRAQWEWLKEVAAPRRNLFCVGDDWQAIYGFRGSRPELMQEMKEKYVGTKMYYLTRNYRSFFVIVGLSNDLINHFNQGFHIDKVVEPGVGRDDEYSGYAPFEVDDEQAEANMVARVILNRHFPYRGYAVLYRTNAQSQIYAEALSEQGIPYEVVGDTPFFASKRVKAALDYLRTSIDTENADHWRGIINQPNRRIGQTEIEELVELGWRGVEDHRNLWDLTSAIEELQRRESPADGLRWLLTSGMKELAYAKDDEPVKWVDVLLRSASKFKTKEAFLAFVDRTLRESKPEEGKDDAVQLMSIHRSKGLEFNTVFIVGAVEGFLPHERSAKPEEIREETRLFYVAMTRAKDQLYCSAPKTYMGKLVQRSRYMQYLYDLEPKE</sequence>
<evidence type="ECO:0000256" key="2">
    <source>
        <dbReference type="ARBA" id="ARBA00022741"/>
    </source>
</evidence>
<evidence type="ECO:0000256" key="10">
    <source>
        <dbReference type="ARBA" id="ARBA00048988"/>
    </source>
</evidence>
<dbReference type="GO" id="GO:0005524">
    <property type="term" value="F:ATP binding"/>
    <property type="evidence" value="ECO:0007669"/>
    <property type="project" value="UniProtKB-UniRule"/>
</dbReference>
<dbReference type="Gene3D" id="1.10.10.160">
    <property type="match status" value="1"/>
</dbReference>
<reference evidence="14" key="1">
    <citation type="submission" date="2022-03" db="EMBL/GenBank/DDBJ databases">
        <title>Draft Genome Sequence of Firmicute Strain S0AB, a Heterotrophic Iron/Sulfur-Oxidizing Extreme Acidophile.</title>
        <authorList>
            <person name="Vergara E."/>
            <person name="Pakostova E."/>
            <person name="Johnson D.B."/>
            <person name="Holmes D.S."/>
        </authorList>
    </citation>
    <scope>NUCLEOTIDE SEQUENCE</scope>
    <source>
        <strain evidence="14">S0AB</strain>
    </source>
</reference>
<dbReference type="Proteomes" id="UP001139263">
    <property type="component" value="Unassembled WGS sequence"/>
</dbReference>
<evidence type="ECO:0000256" key="1">
    <source>
        <dbReference type="ARBA" id="ARBA00009922"/>
    </source>
</evidence>
<dbReference type="PROSITE" id="PS51217">
    <property type="entry name" value="UVRD_HELICASE_CTER"/>
    <property type="match status" value="1"/>
</dbReference>
<evidence type="ECO:0000256" key="11">
    <source>
        <dbReference type="PROSITE-ProRule" id="PRU00560"/>
    </source>
</evidence>
<gene>
    <name evidence="14" type="primary">rep</name>
    <name evidence="14" type="ORF">MM817_03045</name>
</gene>
<dbReference type="Gene3D" id="1.10.486.10">
    <property type="entry name" value="PCRA, domain 4"/>
    <property type="match status" value="1"/>
</dbReference>
<dbReference type="PROSITE" id="PS51198">
    <property type="entry name" value="UVRD_HELICASE_ATP_BIND"/>
    <property type="match status" value="1"/>
</dbReference>
<dbReference type="CDD" id="cd18807">
    <property type="entry name" value="SF1_C_UvrD"/>
    <property type="match status" value="1"/>
</dbReference>
<evidence type="ECO:0000256" key="8">
    <source>
        <dbReference type="ARBA" id="ARBA00034617"/>
    </source>
</evidence>
<feature type="domain" description="UvrD-like helicase ATP-binding" evidence="12">
    <location>
        <begin position="382"/>
        <end position="646"/>
    </location>
</feature>